<dbReference type="SUPFAM" id="SSF48264">
    <property type="entry name" value="Cytochrome P450"/>
    <property type="match status" value="1"/>
</dbReference>
<evidence type="ECO:0000256" key="7">
    <source>
        <dbReference type="ARBA" id="ARBA00023002"/>
    </source>
</evidence>
<dbReference type="GO" id="GO:0005506">
    <property type="term" value="F:iron ion binding"/>
    <property type="evidence" value="ECO:0007669"/>
    <property type="project" value="InterPro"/>
</dbReference>
<evidence type="ECO:0000256" key="4">
    <source>
        <dbReference type="ARBA" id="ARBA00022692"/>
    </source>
</evidence>
<keyword evidence="7 12" id="KW-0560">Oxidoreductase</keyword>
<keyword evidence="9 12" id="KW-0503">Monooxygenase</keyword>
<evidence type="ECO:0000256" key="1">
    <source>
        <dbReference type="ARBA" id="ARBA00004370"/>
    </source>
</evidence>
<dbReference type="InterPro" id="IPR036396">
    <property type="entry name" value="Cyt_P450_sf"/>
</dbReference>
<sequence>MGYGWLLSAALAAALASWAFDALGVRGPGYGFFHGNLRDIRRLRAAGAGVRLDVADHDFTPIAQPQFREWVPRYGRVFLYWFGTTPNICVADHAVAKQQVLADRTGMFPKNRMNANLLRLLGEGLVLTDGDDWQRHKKVVHPAFNIDKLKMMTPTMADCARSMVTGWEAQLASQQQEGLQQVTIELSDQFEELTADVISHTAFGSSYKEGKQVFQALKELQFIAFSTIFNVQIPGFGYLPTEKNRRVWKLDKEVRTTLTKIIKNRLAAKEKAGYGNDLLGLMLEACAPEHGGDQLLSMDEIIDECKTFFFAGQETTSHPDEIMFLLSTHPEWQEKLREEVRRECGDRDRAPTHDMLNKLKLMNLFILETLRLYSPVPLIRRRTRTAVELGGIVVPEDAILTLPIATMHRDREVWGEDAGEFNPLRFDAGVTKTAPRNLGALLAFSGGPRSCIGQNFAMVEARAVVAAILQRFKLTLSPEYVHAPTDVITLRPKYGLPMIVTSADA</sequence>
<comment type="similarity">
    <text evidence="2 12">Belongs to the cytochrome P450 family.</text>
</comment>
<keyword evidence="4" id="KW-0812">Transmembrane</keyword>
<evidence type="ECO:0000256" key="6">
    <source>
        <dbReference type="ARBA" id="ARBA00022989"/>
    </source>
</evidence>
<dbReference type="STRING" id="4540.A0A3L6T8B1"/>
<keyword evidence="15" id="KW-1185">Reference proteome</keyword>
<dbReference type="OrthoDB" id="1470350at2759"/>
<evidence type="ECO:0000256" key="13">
    <source>
        <dbReference type="SAM" id="SignalP"/>
    </source>
</evidence>
<dbReference type="EMBL" id="PQIB02000002">
    <property type="protein sequence ID" value="RLN33086.1"/>
    <property type="molecule type" value="Genomic_DNA"/>
</dbReference>
<organism evidence="14 15">
    <name type="scientific">Panicum miliaceum</name>
    <name type="common">Proso millet</name>
    <name type="synonym">Broomcorn millet</name>
    <dbReference type="NCBI Taxonomy" id="4540"/>
    <lineage>
        <taxon>Eukaryota</taxon>
        <taxon>Viridiplantae</taxon>
        <taxon>Streptophyta</taxon>
        <taxon>Embryophyta</taxon>
        <taxon>Tracheophyta</taxon>
        <taxon>Spermatophyta</taxon>
        <taxon>Magnoliopsida</taxon>
        <taxon>Liliopsida</taxon>
        <taxon>Poales</taxon>
        <taxon>Poaceae</taxon>
        <taxon>PACMAD clade</taxon>
        <taxon>Panicoideae</taxon>
        <taxon>Panicodae</taxon>
        <taxon>Paniceae</taxon>
        <taxon>Panicinae</taxon>
        <taxon>Panicum</taxon>
        <taxon>Panicum sect. Panicum</taxon>
    </lineage>
</organism>
<reference evidence="15" key="1">
    <citation type="journal article" date="2019" name="Nat. Commun.">
        <title>The genome of broomcorn millet.</title>
        <authorList>
            <person name="Zou C."/>
            <person name="Miki D."/>
            <person name="Li D."/>
            <person name="Tang Q."/>
            <person name="Xiao L."/>
            <person name="Rajput S."/>
            <person name="Deng P."/>
            <person name="Jia W."/>
            <person name="Huang R."/>
            <person name="Zhang M."/>
            <person name="Sun Y."/>
            <person name="Hu J."/>
            <person name="Fu X."/>
            <person name="Schnable P.S."/>
            <person name="Li F."/>
            <person name="Zhang H."/>
            <person name="Feng B."/>
            <person name="Zhu X."/>
            <person name="Liu R."/>
            <person name="Schnable J.C."/>
            <person name="Zhu J.-K."/>
            <person name="Zhang H."/>
        </authorList>
    </citation>
    <scope>NUCLEOTIDE SEQUENCE [LARGE SCALE GENOMIC DNA]</scope>
</reference>
<evidence type="ECO:0000256" key="5">
    <source>
        <dbReference type="ARBA" id="ARBA00022723"/>
    </source>
</evidence>
<evidence type="ECO:0000256" key="12">
    <source>
        <dbReference type="RuleBase" id="RU000461"/>
    </source>
</evidence>
<protein>
    <recommendedName>
        <fullName evidence="16">Cytochrome P450 709B2-like</fullName>
    </recommendedName>
</protein>
<dbReference type="InterPro" id="IPR001128">
    <property type="entry name" value="Cyt_P450"/>
</dbReference>
<name>A0A3L6T8B1_PANMI</name>
<dbReference type="PANTHER" id="PTHR24282:SF151">
    <property type="entry name" value="OS07G0635700 PROTEIN"/>
    <property type="match status" value="1"/>
</dbReference>
<gene>
    <name evidence="14" type="ORF">C2845_PM03G13920</name>
</gene>
<dbReference type="GO" id="GO:0020037">
    <property type="term" value="F:heme binding"/>
    <property type="evidence" value="ECO:0007669"/>
    <property type="project" value="InterPro"/>
</dbReference>
<evidence type="ECO:0000313" key="14">
    <source>
        <dbReference type="EMBL" id="RLN33086.1"/>
    </source>
</evidence>
<dbReference type="Proteomes" id="UP000275267">
    <property type="component" value="Unassembled WGS sequence"/>
</dbReference>
<keyword evidence="8 11" id="KW-0408">Iron</keyword>
<evidence type="ECO:0000256" key="9">
    <source>
        <dbReference type="ARBA" id="ARBA00023033"/>
    </source>
</evidence>
<dbReference type="Gene3D" id="1.10.630.10">
    <property type="entry name" value="Cytochrome P450"/>
    <property type="match status" value="1"/>
</dbReference>
<evidence type="ECO:0000256" key="10">
    <source>
        <dbReference type="ARBA" id="ARBA00023136"/>
    </source>
</evidence>
<evidence type="ECO:0000256" key="3">
    <source>
        <dbReference type="ARBA" id="ARBA00022617"/>
    </source>
</evidence>
<keyword evidence="13" id="KW-0732">Signal</keyword>
<accession>A0A3L6T8B1</accession>
<keyword evidence="5 11" id="KW-0479">Metal-binding</keyword>
<dbReference type="GO" id="GO:0016705">
    <property type="term" value="F:oxidoreductase activity, acting on paired donors, with incorporation or reduction of molecular oxygen"/>
    <property type="evidence" value="ECO:0007669"/>
    <property type="project" value="InterPro"/>
</dbReference>
<feature type="chain" id="PRO_5018009022" description="Cytochrome P450 709B2-like" evidence="13">
    <location>
        <begin position="25"/>
        <end position="505"/>
    </location>
</feature>
<evidence type="ECO:0000256" key="11">
    <source>
        <dbReference type="PIRSR" id="PIRSR602401-1"/>
    </source>
</evidence>
<feature type="signal peptide" evidence="13">
    <location>
        <begin position="1"/>
        <end position="24"/>
    </location>
</feature>
<keyword evidence="3 11" id="KW-0349">Heme</keyword>
<dbReference type="GO" id="GO:0004497">
    <property type="term" value="F:monooxygenase activity"/>
    <property type="evidence" value="ECO:0007669"/>
    <property type="project" value="UniProtKB-KW"/>
</dbReference>
<evidence type="ECO:0000313" key="15">
    <source>
        <dbReference type="Proteomes" id="UP000275267"/>
    </source>
</evidence>
<dbReference type="InterPro" id="IPR017972">
    <property type="entry name" value="Cyt_P450_CS"/>
</dbReference>
<dbReference type="Pfam" id="PF00067">
    <property type="entry name" value="p450"/>
    <property type="match status" value="1"/>
</dbReference>
<comment type="caution">
    <text evidence="14">The sequence shown here is derived from an EMBL/GenBank/DDBJ whole genome shotgun (WGS) entry which is preliminary data.</text>
</comment>
<dbReference type="AlphaFoldDB" id="A0A3L6T8B1"/>
<dbReference type="InterPro" id="IPR050665">
    <property type="entry name" value="Cytochrome_P450_Monooxygen"/>
</dbReference>
<dbReference type="PRINTS" id="PR00463">
    <property type="entry name" value="EP450I"/>
</dbReference>
<dbReference type="PRINTS" id="PR00385">
    <property type="entry name" value="P450"/>
</dbReference>
<feature type="binding site" description="axial binding residue" evidence="11">
    <location>
        <position position="451"/>
    </location>
    <ligand>
        <name>heme</name>
        <dbReference type="ChEBI" id="CHEBI:30413"/>
    </ligand>
    <ligandPart>
        <name>Fe</name>
        <dbReference type="ChEBI" id="CHEBI:18248"/>
    </ligandPart>
</feature>
<comment type="cofactor">
    <cofactor evidence="11">
        <name>heme</name>
        <dbReference type="ChEBI" id="CHEBI:30413"/>
    </cofactor>
</comment>
<evidence type="ECO:0000256" key="8">
    <source>
        <dbReference type="ARBA" id="ARBA00023004"/>
    </source>
</evidence>
<dbReference type="PANTHER" id="PTHR24282">
    <property type="entry name" value="CYTOCHROME P450 FAMILY MEMBER"/>
    <property type="match status" value="1"/>
</dbReference>
<dbReference type="InterPro" id="IPR002401">
    <property type="entry name" value="Cyt_P450_E_grp-I"/>
</dbReference>
<keyword evidence="6" id="KW-1133">Transmembrane helix</keyword>
<dbReference type="GO" id="GO:0006629">
    <property type="term" value="P:lipid metabolic process"/>
    <property type="evidence" value="ECO:0007669"/>
    <property type="project" value="UniProtKB-ARBA"/>
</dbReference>
<proteinExistence type="inferred from homology"/>
<comment type="subcellular location">
    <subcellularLocation>
        <location evidence="1">Membrane</location>
    </subcellularLocation>
</comment>
<evidence type="ECO:0008006" key="16">
    <source>
        <dbReference type="Google" id="ProtNLM"/>
    </source>
</evidence>
<dbReference type="PROSITE" id="PS00086">
    <property type="entry name" value="CYTOCHROME_P450"/>
    <property type="match status" value="1"/>
</dbReference>
<keyword evidence="10" id="KW-0472">Membrane</keyword>
<evidence type="ECO:0000256" key="2">
    <source>
        <dbReference type="ARBA" id="ARBA00010617"/>
    </source>
</evidence>
<dbReference type="GO" id="GO:0016020">
    <property type="term" value="C:membrane"/>
    <property type="evidence" value="ECO:0007669"/>
    <property type="project" value="UniProtKB-SubCell"/>
</dbReference>